<dbReference type="PANTHER" id="PTHR31286">
    <property type="entry name" value="GLYCINE-RICH CELL WALL STRUCTURAL PROTEIN 1.8-LIKE"/>
    <property type="match status" value="1"/>
</dbReference>
<keyword evidence="1" id="KW-0479">Metal-binding</keyword>
<feature type="domain" description="CCHC-type" evidence="2">
    <location>
        <begin position="72"/>
        <end position="85"/>
    </location>
</feature>
<organism evidence="3 4">
    <name type="scientific">Dipteronia sinensis</name>
    <dbReference type="NCBI Taxonomy" id="43782"/>
    <lineage>
        <taxon>Eukaryota</taxon>
        <taxon>Viridiplantae</taxon>
        <taxon>Streptophyta</taxon>
        <taxon>Embryophyta</taxon>
        <taxon>Tracheophyta</taxon>
        <taxon>Spermatophyta</taxon>
        <taxon>Magnoliopsida</taxon>
        <taxon>eudicotyledons</taxon>
        <taxon>Gunneridae</taxon>
        <taxon>Pentapetalae</taxon>
        <taxon>rosids</taxon>
        <taxon>malvids</taxon>
        <taxon>Sapindales</taxon>
        <taxon>Sapindaceae</taxon>
        <taxon>Hippocastanoideae</taxon>
        <taxon>Acereae</taxon>
        <taxon>Dipteronia</taxon>
    </lineage>
</organism>
<evidence type="ECO:0000256" key="1">
    <source>
        <dbReference type="PROSITE-ProRule" id="PRU00047"/>
    </source>
</evidence>
<dbReference type="InterPro" id="IPR036875">
    <property type="entry name" value="Znf_CCHC_sf"/>
</dbReference>
<evidence type="ECO:0000259" key="2">
    <source>
        <dbReference type="PROSITE" id="PS50158"/>
    </source>
</evidence>
<dbReference type="PANTHER" id="PTHR31286:SF167">
    <property type="entry name" value="OS09G0268800 PROTEIN"/>
    <property type="match status" value="1"/>
</dbReference>
<dbReference type="GO" id="GO:0008270">
    <property type="term" value="F:zinc ion binding"/>
    <property type="evidence" value="ECO:0007669"/>
    <property type="project" value="UniProtKB-KW"/>
</dbReference>
<reference evidence="3" key="1">
    <citation type="journal article" date="2023" name="Plant J.">
        <title>Genome sequences and population genomics provide insights into the demographic history, inbreeding, and mutation load of two 'living fossil' tree species of Dipteronia.</title>
        <authorList>
            <person name="Feng Y."/>
            <person name="Comes H.P."/>
            <person name="Chen J."/>
            <person name="Zhu S."/>
            <person name="Lu R."/>
            <person name="Zhang X."/>
            <person name="Li P."/>
            <person name="Qiu J."/>
            <person name="Olsen K.M."/>
            <person name="Qiu Y."/>
        </authorList>
    </citation>
    <scope>NUCLEOTIDE SEQUENCE</scope>
    <source>
        <strain evidence="3">NBL</strain>
    </source>
</reference>
<dbReference type="Proteomes" id="UP001281410">
    <property type="component" value="Unassembled WGS sequence"/>
</dbReference>
<comment type="caution">
    <text evidence="3">The sequence shown here is derived from an EMBL/GenBank/DDBJ whole genome shotgun (WGS) entry which is preliminary data.</text>
</comment>
<name>A0AAE0EEE2_9ROSI</name>
<keyword evidence="1" id="KW-0862">Zinc</keyword>
<dbReference type="SUPFAM" id="SSF57756">
    <property type="entry name" value="Retrovirus zinc finger-like domains"/>
    <property type="match status" value="1"/>
</dbReference>
<sequence length="329" mass="35912">MTSEIGRFLGGMIGEVKEVDDGGSGDCVGKYIRVRVVIDVTQPLRHILRVDVLNDDKESTIQLRYEKLPDHCNRCGQLGHIVRDCSLKVTSEGPEDFNTLYEKDSTPFNTGLSKQKVAVDLFGGHSNLGKSNQSFTEDSQCMKAGVEGSKAQISEPIILETKDGSSEIKSLGLNISTSGPEGVANMILNVAAMEVECGDVEGRNEDGHSANPFYRTGMFVGGGWGSMEIRKHPKDIMGGPFYVVFIAFRVCRGCSESCVRHALFEAPGPDYFLAVFYQNFWSTVGGSVTNACIGVLNDGLELAEVHNTFITLIPKVKKAERMTDFHPIS</sequence>
<gene>
    <name evidence="3" type="ORF">Dsin_004901</name>
</gene>
<evidence type="ECO:0000313" key="3">
    <source>
        <dbReference type="EMBL" id="KAK3225039.1"/>
    </source>
</evidence>
<accession>A0AAE0EEE2</accession>
<protein>
    <recommendedName>
        <fullName evidence="2">CCHC-type domain-containing protein</fullName>
    </recommendedName>
</protein>
<dbReference type="Pfam" id="PF14392">
    <property type="entry name" value="zf-CCHC_4"/>
    <property type="match status" value="1"/>
</dbReference>
<dbReference type="EMBL" id="JANJYJ010000002">
    <property type="protein sequence ID" value="KAK3225039.1"/>
    <property type="molecule type" value="Genomic_DNA"/>
</dbReference>
<dbReference type="InterPro" id="IPR025836">
    <property type="entry name" value="Zn_knuckle_CX2CX4HX4C"/>
</dbReference>
<dbReference type="PROSITE" id="PS50158">
    <property type="entry name" value="ZF_CCHC"/>
    <property type="match status" value="1"/>
</dbReference>
<dbReference type="InterPro" id="IPR040256">
    <property type="entry name" value="At4g02000-like"/>
</dbReference>
<dbReference type="AlphaFoldDB" id="A0AAE0EEE2"/>
<keyword evidence="4" id="KW-1185">Reference proteome</keyword>
<dbReference type="GO" id="GO:0003676">
    <property type="term" value="F:nucleic acid binding"/>
    <property type="evidence" value="ECO:0007669"/>
    <property type="project" value="InterPro"/>
</dbReference>
<keyword evidence="1" id="KW-0863">Zinc-finger</keyword>
<proteinExistence type="predicted"/>
<dbReference type="InterPro" id="IPR001878">
    <property type="entry name" value="Znf_CCHC"/>
</dbReference>
<evidence type="ECO:0000313" key="4">
    <source>
        <dbReference type="Proteomes" id="UP001281410"/>
    </source>
</evidence>